<organism evidence="1 2">
    <name type="scientific">Brachionus plicatilis</name>
    <name type="common">Marine rotifer</name>
    <name type="synonym">Brachionus muelleri</name>
    <dbReference type="NCBI Taxonomy" id="10195"/>
    <lineage>
        <taxon>Eukaryota</taxon>
        <taxon>Metazoa</taxon>
        <taxon>Spiralia</taxon>
        <taxon>Gnathifera</taxon>
        <taxon>Rotifera</taxon>
        <taxon>Eurotatoria</taxon>
        <taxon>Monogononta</taxon>
        <taxon>Pseudotrocha</taxon>
        <taxon>Ploima</taxon>
        <taxon>Brachionidae</taxon>
        <taxon>Brachionus</taxon>
    </lineage>
</organism>
<evidence type="ECO:0000313" key="2">
    <source>
        <dbReference type="Proteomes" id="UP000276133"/>
    </source>
</evidence>
<proteinExistence type="predicted"/>
<comment type="caution">
    <text evidence="1">The sequence shown here is derived from an EMBL/GenBank/DDBJ whole genome shotgun (WGS) entry which is preliminary data.</text>
</comment>
<accession>A0A3M7T0G3</accession>
<name>A0A3M7T0G3_BRAPC</name>
<keyword evidence="2" id="KW-1185">Reference proteome</keyword>
<dbReference type="Proteomes" id="UP000276133">
    <property type="component" value="Unassembled WGS sequence"/>
</dbReference>
<dbReference type="EMBL" id="REGN01000494">
    <property type="protein sequence ID" value="RNA41511.1"/>
    <property type="molecule type" value="Genomic_DNA"/>
</dbReference>
<gene>
    <name evidence="1" type="ORF">BpHYR1_015492</name>
</gene>
<protein>
    <submittedName>
        <fullName evidence="1">Uncharacterized protein</fullName>
    </submittedName>
</protein>
<sequence>MFFKKKFDSRSTIFENLEDDFGIEIEISSAHLYFNLFSYPITDDYVYSIVGTGIASAQFDD</sequence>
<reference evidence="1 2" key="1">
    <citation type="journal article" date="2018" name="Sci. Rep.">
        <title>Genomic signatures of local adaptation to the degree of environmental predictability in rotifers.</title>
        <authorList>
            <person name="Franch-Gras L."/>
            <person name="Hahn C."/>
            <person name="Garcia-Roger E.M."/>
            <person name="Carmona M.J."/>
            <person name="Serra M."/>
            <person name="Gomez A."/>
        </authorList>
    </citation>
    <scope>NUCLEOTIDE SEQUENCE [LARGE SCALE GENOMIC DNA]</scope>
    <source>
        <strain evidence="1">HYR1</strain>
    </source>
</reference>
<dbReference type="AlphaFoldDB" id="A0A3M7T0G3"/>
<evidence type="ECO:0000313" key="1">
    <source>
        <dbReference type="EMBL" id="RNA41511.1"/>
    </source>
</evidence>